<evidence type="ECO:0000313" key="2">
    <source>
        <dbReference type="Proteomes" id="UP000287651"/>
    </source>
</evidence>
<name>A0A426Z978_ENSVE</name>
<organism evidence="1 2">
    <name type="scientific">Ensete ventricosum</name>
    <name type="common">Abyssinian banana</name>
    <name type="synonym">Musa ensete</name>
    <dbReference type="NCBI Taxonomy" id="4639"/>
    <lineage>
        <taxon>Eukaryota</taxon>
        <taxon>Viridiplantae</taxon>
        <taxon>Streptophyta</taxon>
        <taxon>Embryophyta</taxon>
        <taxon>Tracheophyta</taxon>
        <taxon>Spermatophyta</taxon>
        <taxon>Magnoliopsida</taxon>
        <taxon>Liliopsida</taxon>
        <taxon>Zingiberales</taxon>
        <taxon>Musaceae</taxon>
        <taxon>Ensete</taxon>
    </lineage>
</organism>
<dbReference type="AlphaFoldDB" id="A0A426Z978"/>
<evidence type="ECO:0000313" key="1">
    <source>
        <dbReference type="EMBL" id="RRT60550.1"/>
    </source>
</evidence>
<dbReference type="Proteomes" id="UP000287651">
    <property type="component" value="Unassembled WGS sequence"/>
</dbReference>
<comment type="caution">
    <text evidence="1">The sequence shown here is derived from an EMBL/GenBank/DDBJ whole genome shotgun (WGS) entry which is preliminary data.</text>
</comment>
<protein>
    <submittedName>
        <fullName evidence="1">Uncharacterized protein</fullName>
    </submittedName>
</protein>
<dbReference type="EMBL" id="AMZH03007735">
    <property type="protein sequence ID" value="RRT60550.1"/>
    <property type="molecule type" value="Genomic_DNA"/>
</dbReference>
<gene>
    <name evidence="1" type="ORF">B296_00029718</name>
</gene>
<proteinExistence type="predicted"/>
<sequence length="124" mass="13892">MIGADVKALQALEAVKSHHDFDSTVSLESLGSIRKYFSIPSEYVLHALGSGQRPYHFCPEGFGISIDALEARLRFSLHPVIGECLNWWRLEMKGDLIFLRKLSSVPAFVRGKFLPCMGYHVVAL</sequence>
<accession>A0A426Z978</accession>
<reference evidence="1 2" key="1">
    <citation type="journal article" date="2014" name="Agronomy (Basel)">
        <title>A Draft Genome Sequence for Ensete ventricosum, the Drought-Tolerant Tree Against Hunger.</title>
        <authorList>
            <person name="Harrison J."/>
            <person name="Moore K.A."/>
            <person name="Paszkiewicz K."/>
            <person name="Jones T."/>
            <person name="Grant M."/>
            <person name="Ambacheew D."/>
            <person name="Muzemil S."/>
            <person name="Studholme D.J."/>
        </authorList>
    </citation>
    <scope>NUCLEOTIDE SEQUENCE [LARGE SCALE GENOMIC DNA]</scope>
</reference>